<feature type="domain" description="Toxin YqcG C-terminal" evidence="2">
    <location>
        <begin position="30"/>
        <end position="99"/>
    </location>
</feature>
<feature type="region of interest" description="Disordered" evidence="1">
    <location>
        <begin position="155"/>
        <end position="202"/>
    </location>
</feature>
<evidence type="ECO:0000259" key="2">
    <source>
        <dbReference type="Pfam" id="PF14410"/>
    </source>
</evidence>
<dbReference type="Pfam" id="PF14410">
    <property type="entry name" value="GH-E"/>
    <property type="match status" value="1"/>
</dbReference>
<dbReference type="RefSeq" id="WP_195221292.1">
    <property type="nucleotide sequence ID" value="NZ_JADMWL010000013.1"/>
</dbReference>
<accession>A0AAW6EFC4</accession>
<feature type="compositionally biased region" description="Polar residues" evidence="1">
    <location>
        <begin position="155"/>
        <end position="180"/>
    </location>
</feature>
<sequence>MSYIHRAPISDDTKEMVWDNAEHNQVDENGQMVSPNGTGEAITEDTKVDIGHKPGFENKHEVEFSEKAGLTQEQHNELFTNPGTLQIEPRGENRSHQFENHDHNDAMQNVSAYAYSQDSNIAANTYINPSDNGKAGTISVVNAQTGEENTICSYELPSSDTQADLSTNATDDTASNTQTDDAAETISDEDSYDASDDDAYTA</sequence>
<dbReference type="Proteomes" id="UP001213042">
    <property type="component" value="Unassembled WGS sequence"/>
</dbReference>
<comment type="caution">
    <text evidence="3">The sequence shown here is derived from an EMBL/GenBank/DDBJ whole genome shotgun (WGS) entry which is preliminary data.</text>
</comment>
<organism evidence="3 4">
    <name type="scientific">Ruminococcus bicirculans</name>
    <name type="common">ex Wegman et al. 2014</name>
    <dbReference type="NCBI Taxonomy" id="1160721"/>
    <lineage>
        <taxon>Bacteria</taxon>
        <taxon>Bacillati</taxon>
        <taxon>Bacillota</taxon>
        <taxon>Clostridia</taxon>
        <taxon>Eubacteriales</taxon>
        <taxon>Oscillospiraceae</taxon>
        <taxon>Ruminococcus</taxon>
    </lineage>
</organism>
<evidence type="ECO:0000313" key="4">
    <source>
        <dbReference type="Proteomes" id="UP001213042"/>
    </source>
</evidence>
<protein>
    <submittedName>
        <fullName evidence="3">GH-E family nuclease</fullName>
    </submittedName>
</protein>
<name>A0AAW6EFC4_9FIRM</name>
<gene>
    <name evidence="3" type="ORF">PNW00_08575</name>
</gene>
<evidence type="ECO:0000256" key="1">
    <source>
        <dbReference type="SAM" id="MobiDB-lite"/>
    </source>
</evidence>
<dbReference type="InterPro" id="IPR026835">
    <property type="entry name" value="YqcG_C"/>
</dbReference>
<reference evidence="3" key="1">
    <citation type="submission" date="2023-01" db="EMBL/GenBank/DDBJ databases">
        <title>Human gut microbiome strain richness.</title>
        <authorList>
            <person name="Chen-Liaw A."/>
        </authorList>
    </citation>
    <scope>NUCLEOTIDE SEQUENCE</scope>
    <source>
        <strain evidence="3">D43st1_D9_D43t1_170807</strain>
    </source>
</reference>
<evidence type="ECO:0000313" key="3">
    <source>
        <dbReference type="EMBL" id="MDB8750498.1"/>
    </source>
</evidence>
<feature type="compositionally biased region" description="Acidic residues" evidence="1">
    <location>
        <begin position="181"/>
        <end position="202"/>
    </location>
</feature>
<dbReference type="AlphaFoldDB" id="A0AAW6EFC4"/>
<proteinExistence type="predicted"/>
<dbReference type="EMBL" id="JAQMLU010000013">
    <property type="protein sequence ID" value="MDB8750498.1"/>
    <property type="molecule type" value="Genomic_DNA"/>
</dbReference>